<comment type="caution">
    <text evidence="3">The sequence shown here is derived from an EMBL/GenBank/DDBJ whole genome shotgun (WGS) entry which is preliminary data.</text>
</comment>
<dbReference type="PANTHER" id="PTHR30290:SF83">
    <property type="entry name" value="ABC TRANSPORTER SUBSTRATE-BINDING PROTEIN"/>
    <property type="match status" value="1"/>
</dbReference>
<protein>
    <submittedName>
        <fullName evidence="3">ABC transporter substrate-binding protein</fullName>
    </submittedName>
</protein>
<evidence type="ECO:0000256" key="1">
    <source>
        <dbReference type="SAM" id="SignalP"/>
    </source>
</evidence>
<dbReference type="CDD" id="cd08506">
    <property type="entry name" value="PBP2_clavulanate_OppA2"/>
    <property type="match status" value="1"/>
</dbReference>
<dbReference type="PIRSF" id="PIRSF002741">
    <property type="entry name" value="MppA"/>
    <property type="match status" value="1"/>
</dbReference>
<dbReference type="EMBL" id="NMQU01000012">
    <property type="protein sequence ID" value="OXM54549.1"/>
    <property type="molecule type" value="Genomic_DNA"/>
</dbReference>
<dbReference type="GO" id="GO:0015833">
    <property type="term" value="P:peptide transport"/>
    <property type="evidence" value="ECO:0007669"/>
    <property type="project" value="TreeGrafter"/>
</dbReference>
<dbReference type="Proteomes" id="UP000215563">
    <property type="component" value="Unassembled WGS sequence"/>
</dbReference>
<sequence>MKRKAVLKAVAGAVTVTTVLTACGANDKPVSTGGEVKPGGTVRLLSDSATAQYDPAKSGSLVVTALGLVHRRLTSWKVTPGQDTTIVPDLATDTGRPSEGGKTWTFTLRDNVKYNDGSPIKAQDIKWGLERTYAAAFSGGLTYHKDLLSPGLAYKGPFEGGKELDSIQTPDDKTIVFHLARPYGDWNWIASTPAFSPVPKGKGEEADYGNHPVASGPYVLEKYERGKEARLVRNPHWDRATDDTRKANPDTIVFQLGQDTSVISKRLIDDSGDDQSAFSVPFASPAQLAQIQANPSAKSRVVTSESGALAYLTLNTQRGKLVDPKVRQAFQYAVDKAAYQVASAGNAQLAGDVATTLITPGLQGREQFDLYPAPPGGDPEKAKKLLAEAGLPNGLDGLVLATRNENSYPEKAAAIQAALARANIKISIKALDEDTYTSEVDTKGISDYDLTLTSWQPDIPSANANIQPLFQSTEIGNGGVNESRYNNPDVDRLITEAQATVDPAEAGKKWAALDKKILGDSPVVPLIYTRNSFLHGSKFGNLVIGRFPAYPDYRQFGLIQ</sequence>
<dbReference type="Gene3D" id="3.40.190.10">
    <property type="entry name" value="Periplasmic binding protein-like II"/>
    <property type="match status" value="1"/>
</dbReference>
<feature type="signal peptide" evidence="1">
    <location>
        <begin position="1"/>
        <end position="24"/>
    </location>
</feature>
<gene>
    <name evidence="3" type="ORF">CFP75_03225</name>
</gene>
<reference evidence="3 4" key="1">
    <citation type="submission" date="2017-07" db="EMBL/GenBank/DDBJ databases">
        <title>Amycolatopsis alba DSM 44262 Genome sequencing and assembly.</title>
        <authorList>
            <person name="Kaur N."/>
            <person name="Mayilraj S."/>
        </authorList>
    </citation>
    <scope>NUCLEOTIDE SEQUENCE [LARGE SCALE GENOMIC DNA]</scope>
    <source>
        <strain evidence="3 4">DSM 44262</strain>
    </source>
</reference>
<evidence type="ECO:0000313" key="4">
    <source>
        <dbReference type="Proteomes" id="UP000215563"/>
    </source>
</evidence>
<feature type="domain" description="Solute-binding protein family 5" evidence="2">
    <location>
        <begin position="85"/>
        <end position="476"/>
    </location>
</feature>
<dbReference type="GO" id="GO:0043190">
    <property type="term" value="C:ATP-binding cassette (ABC) transporter complex"/>
    <property type="evidence" value="ECO:0007669"/>
    <property type="project" value="InterPro"/>
</dbReference>
<dbReference type="RefSeq" id="WP_020636794.1">
    <property type="nucleotide sequence ID" value="NZ_KB913032.1"/>
</dbReference>
<dbReference type="GO" id="GO:0042597">
    <property type="term" value="C:periplasmic space"/>
    <property type="evidence" value="ECO:0007669"/>
    <property type="project" value="UniProtKB-ARBA"/>
</dbReference>
<feature type="chain" id="PRO_5011257925" evidence="1">
    <location>
        <begin position="25"/>
        <end position="560"/>
    </location>
</feature>
<dbReference type="AlphaFoldDB" id="A0A229S779"/>
<dbReference type="GO" id="GO:1904680">
    <property type="term" value="F:peptide transmembrane transporter activity"/>
    <property type="evidence" value="ECO:0007669"/>
    <property type="project" value="TreeGrafter"/>
</dbReference>
<accession>A0A229S779</accession>
<dbReference type="PANTHER" id="PTHR30290">
    <property type="entry name" value="PERIPLASMIC BINDING COMPONENT OF ABC TRANSPORTER"/>
    <property type="match status" value="1"/>
</dbReference>
<organism evidence="3 4">
    <name type="scientific">Amycolatopsis alba DSM 44262</name>
    <dbReference type="NCBI Taxonomy" id="1125972"/>
    <lineage>
        <taxon>Bacteria</taxon>
        <taxon>Bacillati</taxon>
        <taxon>Actinomycetota</taxon>
        <taxon>Actinomycetes</taxon>
        <taxon>Pseudonocardiales</taxon>
        <taxon>Pseudonocardiaceae</taxon>
        <taxon>Amycolatopsis</taxon>
    </lineage>
</organism>
<evidence type="ECO:0000313" key="3">
    <source>
        <dbReference type="EMBL" id="OXM54549.1"/>
    </source>
</evidence>
<dbReference type="Gene3D" id="3.10.105.10">
    <property type="entry name" value="Dipeptide-binding Protein, Domain 3"/>
    <property type="match status" value="1"/>
</dbReference>
<dbReference type="SUPFAM" id="SSF53850">
    <property type="entry name" value="Periplasmic binding protein-like II"/>
    <property type="match status" value="1"/>
</dbReference>
<dbReference type="PROSITE" id="PS51257">
    <property type="entry name" value="PROKAR_LIPOPROTEIN"/>
    <property type="match status" value="1"/>
</dbReference>
<dbReference type="Pfam" id="PF00496">
    <property type="entry name" value="SBP_bac_5"/>
    <property type="match status" value="1"/>
</dbReference>
<keyword evidence="1" id="KW-0732">Signal</keyword>
<keyword evidence="4" id="KW-1185">Reference proteome</keyword>
<name>A0A229S779_AMYAL</name>
<dbReference type="OrthoDB" id="9796817at2"/>
<dbReference type="InterPro" id="IPR000914">
    <property type="entry name" value="SBP_5_dom"/>
</dbReference>
<dbReference type="InterPro" id="IPR039424">
    <property type="entry name" value="SBP_5"/>
</dbReference>
<dbReference type="InterPro" id="IPR030678">
    <property type="entry name" value="Peptide/Ni-bd"/>
</dbReference>
<evidence type="ECO:0000259" key="2">
    <source>
        <dbReference type="Pfam" id="PF00496"/>
    </source>
</evidence>
<proteinExistence type="predicted"/>